<dbReference type="GO" id="GO:0060090">
    <property type="term" value="F:molecular adaptor activity"/>
    <property type="evidence" value="ECO:0007669"/>
    <property type="project" value="TreeGrafter"/>
</dbReference>
<dbReference type="InterPro" id="IPR055454">
    <property type="entry name" value="CNOT1-like_NOT1_connector"/>
</dbReference>
<dbReference type="InterPro" id="IPR032194">
    <property type="entry name" value="CNOT1_HEAT"/>
</dbReference>
<sequence length="1436" mass="168934">MTLNKHNNALIKIVEKHEIDMTKKEVKNDFLAEIEKEGVVLNDLAELINFLSETMGRKWDLNAILGTVGEVYNKVVWICVFESLLENNKKLTNVQYFNTLVECWNILEDKNTVPYTLFFKSQENCTLSNKTVFFRNIICELTSNVDLVNNIYLTNILQKDFFKGKQKKTFSYESPMNCRELFDSIKYNRELMELVKTKHPEYFVLYVFSSLGLNCIKNPAELNEYDKYLLHTSLTTSKTFFEGNSNQFFIYALFEKLNEKVLYFLEMMDLNLTKTLDLLLEHKKLNLILQHMEPAAFCYDIIVLCSRRDHLNLEFWVANNLTDVNRFIEYFYDKVIKENKERLFPFNKATINTIIKTLETRKDFENEVKPEYRRMFMQIRALAYDGIQVADKATLFLSEIIQNNIKYDDVIKKLDFLLKEDTTLGKNIFVLLLENYDGLYKWANSDLIACFFGELIRRRLCPRLFLDSARNFIKKSILFPSSDREFAFAFKVLEMFYNKDIDFYTDIESHENIMNGLVKKEHVILDEVFVKKGKFTKYLEILFENEIKIAVLEKIKEHMRKEVLTTNKIMYTSKSSSLAENTKVNQTFSENNIFYAICYYLESEFEMICEYVQLQDQSFKNALFKSCFKLLFTLENNSFDDEEQYAVILGSFLGRNILAQNNAIVFDLFDAPNYILRNVEYRRISTSVGFMCSFLNECTKSKIYRPNNPWLMDLLAFLNELYFCTVFKVRKLIKQTFDLFGQTLKCPTTFKKIKGNLVSYDTSSIDLLTEVDIKTIKKVVTLAMDFTLREISSKTLNLAIETSIKIATNVYINSVCLENAQQSFYKNFIVNLLRQCIKLTVFDFLKSALYTNILHFNKLAMFTFSDDVVFQLIADNVDNCLNLLEKVAITKLQDRLDLFETDSIFAGVESNPITSKIVRYQIMTENDNYLRIKEQQVNFINEILMFLPFKFLEKKSLRKIENAEYQDIKSFLLLLGNKVPFEKHDFIFDSFSSLLGEKKYNNFEKVVMFLNTKSSNKDEDCLNLSKYLVGYALKTDCKEDFIFDFLYKIFMISKKTQKETVNWLIYSDGESRSVSLISKFIEYNFIFAEEYDQALANLVNNSQSNIHLEFALCLLEKLILSQSVFCSIYNFIHTIEAISKKSEFDTASYAFLKKIENKMLDFDVDGSEKVFDDFVSNLGFLQTTENIYEKFIIFSNGKELNFDAAFKSCWAHFVIYNGSFRFFKVNILVHLLQNNGLEFILRGLELLVQAYEKKMFLFYEFYCKFFTLWLDLDVKKKTFKAAILKIIDVLSPSNFPSFSSYYIEVTSSPYFDDFLDNENMDIIKEIMNLLQVNEKYEKLVYDFLCKKEGFVCKFRKELYNMCPDYCVSLKNYLDKNGEEFLHIPDDYEGKLVFIKKVVARYHAKNATEAVSFAYEKLKKTDEQTIVNLENTYFNVH</sequence>
<name>A0A1W0E724_9MICR</name>
<dbReference type="InterPro" id="IPR038535">
    <property type="entry name" value="CNOT1_TTP_bind_sf"/>
</dbReference>
<dbReference type="CDD" id="cd20710">
    <property type="entry name" value="NOT1_connector"/>
    <property type="match status" value="1"/>
</dbReference>
<dbReference type="EMBL" id="MNPJ01000014">
    <property type="protein sequence ID" value="OQS55041.1"/>
    <property type="molecule type" value="Genomic_DNA"/>
</dbReference>
<evidence type="ECO:0000259" key="1">
    <source>
        <dbReference type="Pfam" id="PF16415"/>
    </source>
</evidence>
<evidence type="ECO:0000313" key="4">
    <source>
        <dbReference type="EMBL" id="OQS55041.1"/>
    </source>
</evidence>
<dbReference type="GO" id="GO:0030015">
    <property type="term" value="C:CCR4-NOT core complex"/>
    <property type="evidence" value="ECO:0007669"/>
    <property type="project" value="InterPro"/>
</dbReference>
<evidence type="ECO:0000259" key="2">
    <source>
        <dbReference type="Pfam" id="PF16418"/>
    </source>
</evidence>
<reference evidence="4 5" key="1">
    <citation type="journal article" date="2017" name="Environ. Microbiol.">
        <title>Decay of the glycolytic pathway and adaptation to intranuclear parasitism within Enterocytozoonidae microsporidia.</title>
        <authorList>
            <person name="Wiredu Boakye D."/>
            <person name="Jaroenlak P."/>
            <person name="Prachumwat A."/>
            <person name="Williams T.A."/>
            <person name="Bateman K.S."/>
            <person name="Itsathitphaisarn O."/>
            <person name="Sritunyalucksana K."/>
            <person name="Paszkiewicz K.H."/>
            <person name="Moore K.A."/>
            <person name="Stentiford G.D."/>
            <person name="Williams B.A."/>
        </authorList>
    </citation>
    <scope>NUCLEOTIDE SEQUENCE [LARGE SCALE GENOMIC DNA]</scope>
    <source>
        <strain evidence="4 5">TH1</strain>
    </source>
</reference>
<dbReference type="VEuPathDB" id="MicrosporidiaDB:EHP00_953"/>
<feature type="domain" description="CCR4-NOT transcription complex subunit 1 HEAT repeat" evidence="2">
    <location>
        <begin position="239"/>
        <end position="328"/>
    </location>
</feature>
<dbReference type="PANTHER" id="PTHR13162">
    <property type="entry name" value="CCR4-NOT TRANSCRIPTION COMPLEX"/>
    <property type="match status" value="1"/>
</dbReference>
<evidence type="ECO:0000313" key="5">
    <source>
        <dbReference type="Proteomes" id="UP000192758"/>
    </source>
</evidence>
<dbReference type="OrthoDB" id="1933107at2759"/>
<dbReference type="Pfam" id="PF25097">
    <property type="entry name" value="ARM_Cnot1"/>
    <property type="match status" value="1"/>
</dbReference>
<evidence type="ECO:0000259" key="3">
    <source>
        <dbReference type="Pfam" id="PF25097"/>
    </source>
</evidence>
<dbReference type="PANTHER" id="PTHR13162:SF8">
    <property type="entry name" value="CCR4-NOT TRANSCRIPTION COMPLEX SUBUNIT 1"/>
    <property type="match status" value="1"/>
</dbReference>
<dbReference type="Pfam" id="PF16415">
    <property type="entry name" value="CNOT1_CAF1_bind"/>
    <property type="match status" value="1"/>
</dbReference>
<feature type="domain" description="CCR4-NOT transcription complex subunit 1-like NOT1 connector" evidence="3">
    <location>
        <begin position="1053"/>
        <end position="1142"/>
    </location>
</feature>
<gene>
    <name evidence="4" type="ORF">EHP00_953</name>
</gene>
<protein>
    <submittedName>
        <fullName evidence="4">Uncharacterized protein</fullName>
    </submittedName>
</protein>
<dbReference type="GO" id="GO:0017148">
    <property type="term" value="P:negative regulation of translation"/>
    <property type="evidence" value="ECO:0007669"/>
    <property type="project" value="InterPro"/>
</dbReference>
<feature type="domain" description="CCR4-NOT transcription complex subunit 1 CAF1-binding" evidence="1">
    <location>
        <begin position="621"/>
        <end position="729"/>
    </location>
</feature>
<dbReference type="GO" id="GO:0000932">
    <property type="term" value="C:P-body"/>
    <property type="evidence" value="ECO:0007669"/>
    <property type="project" value="TreeGrafter"/>
</dbReference>
<comment type="caution">
    <text evidence="4">The sequence shown here is derived from an EMBL/GenBank/DDBJ whole genome shotgun (WGS) entry which is preliminary data.</text>
</comment>
<dbReference type="Pfam" id="PF16418">
    <property type="entry name" value="CNOT1_HEAT"/>
    <property type="match status" value="1"/>
</dbReference>
<dbReference type="GO" id="GO:0000288">
    <property type="term" value="P:nuclear-transcribed mRNA catabolic process, deadenylation-dependent decay"/>
    <property type="evidence" value="ECO:0007669"/>
    <property type="project" value="TreeGrafter"/>
</dbReference>
<organism evidence="4 5">
    <name type="scientific">Ecytonucleospora hepatopenaei</name>
    <dbReference type="NCBI Taxonomy" id="646526"/>
    <lineage>
        <taxon>Eukaryota</taxon>
        <taxon>Fungi</taxon>
        <taxon>Fungi incertae sedis</taxon>
        <taxon>Microsporidia</taxon>
        <taxon>Enterocytozoonidae</taxon>
        <taxon>Ecytonucleospora</taxon>
    </lineage>
</organism>
<dbReference type="Gene3D" id="1.25.40.840">
    <property type="entry name" value="CCR4-NOT transcription complex subunit 1 TTP binding domain"/>
    <property type="match status" value="1"/>
</dbReference>
<proteinExistence type="predicted"/>
<dbReference type="Proteomes" id="UP000192758">
    <property type="component" value="Unassembled WGS sequence"/>
</dbReference>
<keyword evidence="5" id="KW-1185">Reference proteome</keyword>
<dbReference type="STRING" id="646526.A0A1W0E724"/>
<dbReference type="Gene3D" id="1.25.40.180">
    <property type="match status" value="1"/>
</dbReference>
<accession>A0A1W0E724</accession>
<dbReference type="InterPro" id="IPR040398">
    <property type="entry name" value="Not1"/>
</dbReference>
<dbReference type="InterPro" id="IPR032191">
    <property type="entry name" value="CNOT1_CAF1_bind"/>
</dbReference>